<dbReference type="AlphaFoldDB" id="F9GG04"/>
<protein>
    <recommendedName>
        <fullName evidence="2">CCHC-type domain-containing protein</fullName>
    </recommendedName>
</protein>
<dbReference type="SUPFAM" id="SSF57756">
    <property type="entry name" value="Retrovirus zinc finger-like domains"/>
    <property type="match status" value="1"/>
</dbReference>
<dbReference type="InterPro" id="IPR036875">
    <property type="entry name" value="Znf_CCHC_sf"/>
</dbReference>
<dbReference type="GO" id="GO:0008270">
    <property type="term" value="F:zinc ion binding"/>
    <property type="evidence" value="ECO:0007669"/>
    <property type="project" value="InterPro"/>
</dbReference>
<proteinExistence type="predicted"/>
<dbReference type="EMBL" id="AFQF01007430">
    <property type="protein sequence ID" value="EGU71901.1"/>
    <property type="molecule type" value="Genomic_DNA"/>
</dbReference>
<comment type="caution">
    <text evidence="1">The sequence shown here is derived from an EMBL/GenBank/DDBJ whole genome shotgun (WGS) entry which is preliminary data.</text>
</comment>
<name>F9GG04_FUSOF</name>
<evidence type="ECO:0000313" key="1">
    <source>
        <dbReference type="EMBL" id="EGU71901.1"/>
    </source>
</evidence>
<dbReference type="GO" id="GO:0003676">
    <property type="term" value="F:nucleic acid binding"/>
    <property type="evidence" value="ECO:0007669"/>
    <property type="project" value="InterPro"/>
</dbReference>
<organism evidence="1">
    <name type="scientific">Fusarium oxysporum (strain Fo5176)</name>
    <name type="common">Fusarium vascular wilt</name>
    <dbReference type="NCBI Taxonomy" id="660025"/>
    <lineage>
        <taxon>Eukaryota</taxon>
        <taxon>Fungi</taxon>
        <taxon>Dikarya</taxon>
        <taxon>Ascomycota</taxon>
        <taxon>Pezizomycotina</taxon>
        <taxon>Sordariomycetes</taxon>
        <taxon>Hypocreomycetidae</taxon>
        <taxon>Hypocreales</taxon>
        <taxon>Nectriaceae</taxon>
        <taxon>Fusarium</taxon>
        <taxon>Fusarium oxysporum species complex</taxon>
    </lineage>
</organism>
<reference evidence="1" key="1">
    <citation type="journal article" date="2012" name="Mol. Plant Microbe Interact.">
        <title>A highly conserved effector in Fusarium oxysporum is required for full virulence on Arabidopsis.</title>
        <authorList>
            <person name="Thatcher L.F."/>
            <person name="Gardiner D.M."/>
            <person name="Kazan K."/>
            <person name="Manners J."/>
        </authorList>
    </citation>
    <scope>NUCLEOTIDE SEQUENCE [LARGE SCALE GENOMIC DNA]</scope>
    <source>
        <strain evidence="1">Fo5176</strain>
    </source>
</reference>
<dbReference type="Gene3D" id="4.10.60.10">
    <property type="entry name" value="Zinc finger, CCHC-type"/>
    <property type="match status" value="1"/>
</dbReference>
<evidence type="ECO:0008006" key="2">
    <source>
        <dbReference type="Google" id="ProtNLM"/>
    </source>
</evidence>
<gene>
    <name evidence="1" type="ORF">FOXB_17588</name>
</gene>
<sequence length="88" mass="10089">MAKRDKSQITCYNCSKKGYYEQECQYPKNAEVKLKWVPVPKTKTQHLTKGKSVFMVKKGKKVIPNTDSKPSTKKVNQEINSIPIKTTL</sequence>
<accession>F9GG04</accession>